<evidence type="ECO:0000256" key="4">
    <source>
        <dbReference type="SAM" id="MobiDB-lite"/>
    </source>
</evidence>
<name>A0A8J3USB4_9ACTN</name>
<dbReference type="SUPFAM" id="SSF46894">
    <property type="entry name" value="C-terminal effector domain of the bipartite response regulators"/>
    <property type="match status" value="1"/>
</dbReference>
<evidence type="ECO:0000259" key="5">
    <source>
        <dbReference type="PROSITE" id="PS51755"/>
    </source>
</evidence>
<comment type="similarity">
    <text evidence="1">Belongs to the AfsR/DnrI/RedD regulatory family.</text>
</comment>
<dbReference type="InterPro" id="IPR036388">
    <property type="entry name" value="WH-like_DNA-bd_sf"/>
</dbReference>
<dbReference type="Pfam" id="PF00486">
    <property type="entry name" value="Trans_reg_C"/>
    <property type="match status" value="1"/>
</dbReference>
<dbReference type="InterPro" id="IPR011990">
    <property type="entry name" value="TPR-like_helical_dom_sf"/>
</dbReference>
<dbReference type="Gene3D" id="1.25.40.10">
    <property type="entry name" value="Tetratricopeptide repeat domain"/>
    <property type="match status" value="2"/>
</dbReference>
<keyword evidence="2 3" id="KW-0238">DNA-binding</keyword>
<dbReference type="SUPFAM" id="SSF48452">
    <property type="entry name" value="TPR-like"/>
    <property type="match status" value="2"/>
</dbReference>
<gene>
    <name evidence="6" type="ORF">Psi02_61300</name>
</gene>
<dbReference type="SUPFAM" id="SSF52540">
    <property type="entry name" value="P-loop containing nucleoside triphosphate hydrolases"/>
    <property type="match status" value="1"/>
</dbReference>
<reference evidence="6" key="1">
    <citation type="submission" date="2021-01" db="EMBL/GenBank/DDBJ databases">
        <title>Whole genome shotgun sequence of Planotetraspora silvatica NBRC 100141.</title>
        <authorList>
            <person name="Komaki H."/>
            <person name="Tamura T."/>
        </authorList>
    </citation>
    <scope>NUCLEOTIDE SEQUENCE</scope>
    <source>
        <strain evidence="6">NBRC 100141</strain>
    </source>
</reference>
<evidence type="ECO:0000256" key="3">
    <source>
        <dbReference type="PROSITE-ProRule" id="PRU01091"/>
    </source>
</evidence>
<comment type="caution">
    <text evidence="6">The sequence shown here is derived from an EMBL/GenBank/DDBJ whole genome shotgun (WGS) entry which is preliminary data.</text>
</comment>
<evidence type="ECO:0000256" key="2">
    <source>
        <dbReference type="ARBA" id="ARBA00023125"/>
    </source>
</evidence>
<evidence type="ECO:0000256" key="1">
    <source>
        <dbReference type="ARBA" id="ARBA00005820"/>
    </source>
</evidence>
<proteinExistence type="inferred from homology"/>
<evidence type="ECO:0000313" key="7">
    <source>
        <dbReference type="Proteomes" id="UP000644610"/>
    </source>
</evidence>
<dbReference type="SMART" id="SM00862">
    <property type="entry name" value="Trans_reg_C"/>
    <property type="match status" value="1"/>
</dbReference>
<dbReference type="InterPro" id="IPR058852">
    <property type="entry name" value="HTH_77"/>
</dbReference>
<dbReference type="InterPro" id="IPR027417">
    <property type="entry name" value="P-loop_NTPase"/>
</dbReference>
<feature type="region of interest" description="Disordered" evidence="4">
    <location>
        <begin position="388"/>
        <end position="409"/>
    </location>
</feature>
<dbReference type="InterPro" id="IPR001867">
    <property type="entry name" value="OmpR/PhoB-type_DNA-bd"/>
</dbReference>
<dbReference type="GO" id="GO:0003677">
    <property type="term" value="F:DNA binding"/>
    <property type="evidence" value="ECO:0007669"/>
    <property type="project" value="UniProtKB-UniRule"/>
</dbReference>
<dbReference type="PRINTS" id="PR00364">
    <property type="entry name" value="DISEASERSIST"/>
</dbReference>
<dbReference type="PANTHER" id="PTHR47691:SF3">
    <property type="entry name" value="HTH-TYPE TRANSCRIPTIONAL REGULATOR RV0890C-RELATED"/>
    <property type="match status" value="1"/>
</dbReference>
<sequence length="1154" mass="120444">MRIRLLGPLEVLDDTGRTVDIPGTRLRALLARLALDPGRAVSGAELVEAVWDGRPPAGGANALQTLVSRLRRVLPAEGLLELLPTGYRLAVPAEDVDVPVFERLAADGRAWRDAGDLTAAGDLFDQALRLWRGGPLPDLASTGFGAAASARLGELRLRIVEDRAEVELATGGDPADLATELAALAAAHPLRERLSALRMRALAAAGRPSEALLVFEELRGVLADELGADPSPAVREVHTAILRGTPAPAVPLGASEGAHGRAVRPGVRADVRAGDRAGDRAPDGAGRHGDWRGGWRGDRRGNLRAPVTSFVGREDDVARVGDVLGEARLLTLVGPGGAGKTRLAEEIAATLAAQYADGVWSIELADVRDPEWLPAAVSRALGLREAGLRGGTGDGTDAGGGTDAGDDGRTDGAAARLAARIGDRHTLLVLDNCEHLIEACARLADRVLAGCPGVRIIATSREPLGISGEFLHPVGPLRLPPEDVELAGAAGYPAVRLFLDRAAAVRPGFTLTPGDLPHVLDICRRLDGLPLAIELACTRLRSLSPAEIATRLSDRFRLLTGGSRTALPRHQTLLAVVEWSWRLLTEAERTVAGGLAVFTGGATMDAAQAVCAGSVSQDEIAEAVSALVDKSLVEMVETPGLPSRYRMLDTIAAFAAGRLADSGEADRARRAHAAFYLARAETAEPGLRAGAQLEHLAWFDREYGNLTAALRWAVDSGDERTAVRLTAALGWFWVLRDTHDDAVGWLRRVLDPPGGHATALSRRTAAALSHAPAPTATPSHAAALSRAPAPSHAAVPGRTLATAYAYHALYQSGGDPPRSASSAATARALAGDDERLWHPAVAFMVMILGELHGGARDGRLTTHPDDWISAQAELLAGYAAQNDGRLDAAGTHYESAHARFTATGDRWGIASAASILAGFHGMSGRHSAAIEAAGEALDLMRALGATSDAAWMEAQRGLHRLRAGQAAEALVDLTNAERAGLAGRFITVVATVRIGLATAARTAGDHRGARGSLAQVIAGLRGERWAETQMRVLALVELSRLAILSGDLEEARAHLRDAAGDLNAGGAARLGAAGVAEALADVALAEHRPGSAATSLGLAAALRGTPDRGNPDVLDSERRARAELGEVFDDEYAAAASLDAAVALDRLRESVSAG</sequence>
<dbReference type="Pfam" id="PF03704">
    <property type="entry name" value="BTAD"/>
    <property type="match status" value="1"/>
</dbReference>
<feature type="compositionally biased region" description="Gly residues" evidence="4">
    <location>
        <begin position="388"/>
        <end position="403"/>
    </location>
</feature>
<organism evidence="6 7">
    <name type="scientific">Planotetraspora silvatica</name>
    <dbReference type="NCBI Taxonomy" id="234614"/>
    <lineage>
        <taxon>Bacteria</taxon>
        <taxon>Bacillati</taxon>
        <taxon>Actinomycetota</taxon>
        <taxon>Actinomycetes</taxon>
        <taxon>Streptosporangiales</taxon>
        <taxon>Streptosporangiaceae</taxon>
        <taxon>Planotetraspora</taxon>
    </lineage>
</organism>
<evidence type="ECO:0000313" key="6">
    <source>
        <dbReference type="EMBL" id="GII49706.1"/>
    </source>
</evidence>
<feature type="region of interest" description="Disordered" evidence="4">
    <location>
        <begin position="274"/>
        <end position="293"/>
    </location>
</feature>
<dbReference type="CDD" id="cd15831">
    <property type="entry name" value="BTAD"/>
    <property type="match status" value="1"/>
</dbReference>
<dbReference type="PANTHER" id="PTHR47691">
    <property type="entry name" value="REGULATOR-RELATED"/>
    <property type="match status" value="1"/>
</dbReference>
<dbReference type="GO" id="GO:0000160">
    <property type="term" value="P:phosphorelay signal transduction system"/>
    <property type="evidence" value="ECO:0007669"/>
    <property type="project" value="InterPro"/>
</dbReference>
<accession>A0A8J3USB4</accession>
<feature type="domain" description="OmpR/PhoB-type" evidence="5">
    <location>
        <begin position="1"/>
        <end position="91"/>
    </location>
</feature>
<dbReference type="Gene3D" id="1.10.10.10">
    <property type="entry name" value="Winged helix-like DNA-binding domain superfamily/Winged helix DNA-binding domain"/>
    <property type="match status" value="1"/>
</dbReference>
<feature type="DNA-binding region" description="OmpR/PhoB-type" evidence="3">
    <location>
        <begin position="1"/>
        <end position="91"/>
    </location>
</feature>
<dbReference type="InterPro" id="IPR005158">
    <property type="entry name" value="BTAD"/>
</dbReference>
<dbReference type="Gene3D" id="3.40.50.300">
    <property type="entry name" value="P-loop containing nucleotide triphosphate hydrolases"/>
    <property type="match status" value="1"/>
</dbReference>
<dbReference type="PROSITE" id="PS51755">
    <property type="entry name" value="OMPR_PHOB"/>
    <property type="match status" value="1"/>
</dbReference>
<dbReference type="AlphaFoldDB" id="A0A8J3USB4"/>
<protein>
    <submittedName>
        <fullName evidence="6">SARP family transcriptional regulator</fullName>
    </submittedName>
</protein>
<dbReference type="Pfam" id="PF25872">
    <property type="entry name" value="HTH_77"/>
    <property type="match status" value="1"/>
</dbReference>
<dbReference type="GO" id="GO:0006355">
    <property type="term" value="P:regulation of DNA-templated transcription"/>
    <property type="evidence" value="ECO:0007669"/>
    <property type="project" value="InterPro"/>
</dbReference>
<keyword evidence="7" id="KW-1185">Reference proteome</keyword>
<dbReference type="EMBL" id="BOOQ01000045">
    <property type="protein sequence ID" value="GII49706.1"/>
    <property type="molecule type" value="Genomic_DNA"/>
</dbReference>
<dbReference type="SMART" id="SM01043">
    <property type="entry name" value="BTAD"/>
    <property type="match status" value="1"/>
</dbReference>
<dbReference type="Proteomes" id="UP000644610">
    <property type="component" value="Unassembled WGS sequence"/>
</dbReference>
<dbReference type="InterPro" id="IPR016032">
    <property type="entry name" value="Sig_transdc_resp-reg_C-effctor"/>
</dbReference>
<dbReference type="RefSeq" id="WP_203979244.1">
    <property type="nucleotide sequence ID" value="NZ_BAAAKY010000027.1"/>
</dbReference>